<evidence type="ECO:0000256" key="5">
    <source>
        <dbReference type="ARBA" id="ARBA00022840"/>
    </source>
</evidence>
<proteinExistence type="inferred from homology"/>
<dbReference type="InterPro" id="IPR001404">
    <property type="entry name" value="Hsp90_fam"/>
</dbReference>
<evidence type="ECO:0000256" key="7">
    <source>
        <dbReference type="ARBA" id="ARBA00023186"/>
    </source>
</evidence>
<dbReference type="InterPro" id="IPR003594">
    <property type="entry name" value="HATPase_dom"/>
</dbReference>
<dbReference type="SMART" id="SM00387">
    <property type="entry name" value="HATPase_c"/>
    <property type="match status" value="1"/>
</dbReference>
<dbReference type="GO" id="GO:0005524">
    <property type="term" value="F:ATP binding"/>
    <property type="evidence" value="ECO:0007669"/>
    <property type="project" value="UniProtKB-UniRule"/>
</dbReference>
<feature type="region of interest" description="C" evidence="8">
    <location>
        <begin position="538"/>
        <end position="614"/>
    </location>
</feature>
<organism evidence="12 13">
    <name type="scientific">Candidatus Akkermansia intestinigallinarum</name>
    <dbReference type="NCBI Taxonomy" id="2838431"/>
    <lineage>
        <taxon>Bacteria</taxon>
        <taxon>Pseudomonadati</taxon>
        <taxon>Verrucomicrobiota</taxon>
        <taxon>Verrucomicrobiia</taxon>
        <taxon>Verrucomicrobiales</taxon>
        <taxon>Akkermansiaceae</taxon>
        <taxon>Akkermansia</taxon>
    </lineage>
</organism>
<feature type="binding site" evidence="9">
    <location>
        <position position="323"/>
    </location>
    <ligand>
        <name>ATP</name>
        <dbReference type="ChEBI" id="CHEBI:30616"/>
    </ligand>
</feature>
<protein>
    <recommendedName>
        <fullName evidence="8">Chaperone protein HtpG</fullName>
    </recommendedName>
    <alternativeName>
        <fullName evidence="8">Heat shock protein HtpG</fullName>
    </alternativeName>
    <alternativeName>
        <fullName evidence="8">High temperature protein G</fullName>
    </alternativeName>
</protein>
<comment type="subunit">
    <text evidence="8">Homodimer.</text>
</comment>
<feature type="region of interest" description="Disordered" evidence="10">
    <location>
        <begin position="473"/>
        <end position="492"/>
    </location>
</feature>
<evidence type="ECO:0000256" key="8">
    <source>
        <dbReference type="HAMAP-Rule" id="MF_00505"/>
    </source>
</evidence>
<feature type="binding site" evidence="9">
    <location>
        <position position="33"/>
    </location>
    <ligand>
        <name>ATP</name>
        <dbReference type="ChEBI" id="CHEBI:30616"/>
    </ligand>
</feature>
<comment type="similarity">
    <text evidence="2 8">Belongs to the heat shock protein 90 family.</text>
</comment>
<dbReference type="Gene3D" id="3.30.565.10">
    <property type="entry name" value="Histidine kinase-like ATPase, C-terminal domain"/>
    <property type="match status" value="1"/>
</dbReference>
<dbReference type="GO" id="GO:0140662">
    <property type="term" value="F:ATP-dependent protein folding chaperone"/>
    <property type="evidence" value="ECO:0007669"/>
    <property type="project" value="InterPro"/>
</dbReference>
<evidence type="ECO:0000256" key="4">
    <source>
        <dbReference type="ARBA" id="ARBA00022741"/>
    </source>
</evidence>
<dbReference type="GO" id="GO:0016887">
    <property type="term" value="F:ATP hydrolysis activity"/>
    <property type="evidence" value="ECO:0007669"/>
    <property type="project" value="InterPro"/>
</dbReference>
<feature type="binding site" evidence="9">
    <location>
        <begin position="99"/>
        <end position="100"/>
    </location>
    <ligand>
        <name>ATP</name>
        <dbReference type="ChEBI" id="CHEBI:30616"/>
    </ligand>
</feature>
<comment type="function">
    <text evidence="8">Molecular chaperone. Has ATPase activity.</text>
</comment>
<feature type="region of interest" description="A; substrate-binding" evidence="8">
    <location>
        <begin position="1"/>
        <end position="323"/>
    </location>
</feature>
<keyword evidence="3 8" id="KW-0963">Cytoplasm</keyword>
<reference evidence="12" key="2">
    <citation type="submission" date="2021-04" db="EMBL/GenBank/DDBJ databases">
        <authorList>
            <person name="Gilroy R."/>
        </authorList>
    </citation>
    <scope>NUCLEOTIDE SEQUENCE</scope>
    <source>
        <strain evidence="12">14975</strain>
    </source>
</reference>
<keyword evidence="6 8" id="KW-0346">Stress response</keyword>
<dbReference type="Pfam" id="PF00183">
    <property type="entry name" value="HSP90"/>
    <property type="match status" value="1"/>
</dbReference>
<feature type="binding site" evidence="9">
    <location>
        <position position="173"/>
    </location>
    <ligand>
        <name>ATP</name>
        <dbReference type="ChEBI" id="CHEBI:30616"/>
    </ligand>
</feature>
<comment type="caution">
    <text evidence="12">The sequence shown here is derived from an EMBL/GenBank/DDBJ whole genome shotgun (WGS) entry which is preliminary data.</text>
</comment>
<dbReference type="Gene3D" id="3.30.230.80">
    <property type="match status" value="1"/>
</dbReference>
<dbReference type="GO" id="GO:0051082">
    <property type="term" value="F:unfolded protein binding"/>
    <property type="evidence" value="ECO:0007669"/>
    <property type="project" value="UniProtKB-UniRule"/>
</dbReference>
<sequence length="614" mass="69435">MANTTHQFQTEVRQLLDIVIHAFYSDREVFVRELVSNASDALEKLRLKQLTQADIYQPERELRIAITTNEEDRTLTIADSGIGMTQDEVVEYLGTIAHSGTKKFLEAMKESQGGTQDLIGQFGVGFYSVFMAAESVEVTTRSWQPDAKAVKWSSDGRDGYSLEEAADDTPRGTSILIHLKEDAANFSKADHTRYIVEKYSNFVGFPIDYNGEHLNTVQAIWMKNKKDVTPEEYDAFYQFIGHTDSKPLTYMHFSADAPIVLNSVLFVPEENPESMGFGRCEPNVALYCHKVLIDSKPEKLLPDWLRFLTGVVDSEDLPLNISREMLQDNSLLRKISGIITKRFIKHLEGVAKNDEERYNKFWLQFGRYLKEGVVTTWEYKNELGKLLRFESTFTEPGKLTSFADYISRMKENQKDIYVLYGLSRAQLEHSPYLDALKARGFEVAFMTENGDQFVIDSLMRVDDKDIKAIDRSNLDLPPLDDENKEPGLDEESAKGLTDWVSEAFKDQFSKVTTTNRVSSAPAIALQAEHDVTPEVRAYLKAMGQEVPESHPEIAFNPHNPIVQKLAELRSSDEDLARLLAGQIIDTALLRAGLLEDPAKLADNSSALIAKLLEK</sequence>
<reference evidence="12" key="1">
    <citation type="journal article" date="2021" name="PeerJ">
        <title>Extensive microbial diversity within the chicken gut microbiome revealed by metagenomics and culture.</title>
        <authorList>
            <person name="Gilroy R."/>
            <person name="Ravi A."/>
            <person name="Getino M."/>
            <person name="Pursley I."/>
            <person name="Horton D.L."/>
            <person name="Alikhan N.F."/>
            <person name="Baker D."/>
            <person name="Gharbi K."/>
            <person name="Hall N."/>
            <person name="Watson M."/>
            <person name="Adriaenssens E.M."/>
            <person name="Foster-Nyarko E."/>
            <person name="Jarju S."/>
            <person name="Secka A."/>
            <person name="Antonio M."/>
            <person name="Oren A."/>
            <person name="Chaudhuri R.R."/>
            <person name="La Ragione R."/>
            <person name="Hildebrand F."/>
            <person name="Pallen M.J."/>
        </authorList>
    </citation>
    <scope>NUCLEOTIDE SEQUENCE</scope>
    <source>
        <strain evidence="12">14975</strain>
    </source>
</reference>
<comment type="subcellular location">
    <subcellularLocation>
        <location evidence="1 8">Cytoplasm</location>
    </subcellularLocation>
</comment>
<dbReference type="AlphaFoldDB" id="A0A9D2AGZ6"/>
<gene>
    <name evidence="8 12" type="primary">htpG</name>
    <name evidence="12" type="ORF">H9862_04585</name>
</gene>
<dbReference type="FunFam" id="3.30.565.10:FF:000009">
    <property type="entry name" value="Molecular chaperone HtpG"/>
    <property type="match status" value="1"/>
</dbReference>
<feature type="binding site" evidence="9">
    <location>
        <position position="84"/>
    </location>
    <ligand>
        <name>ATP</name>
        <dbReference type="ChEBI" id="CHEBI:30616"/>
    </ligand>
</feature>
<dbReference type="Pfam" id="PF13589">
    <property type="entry name" value="HATPase_c_3"/>
    <property type="match status" value="1"/>
</dbReference>
<evidence type="ECO:0000256" key="2">
    <source>
        <dbReference type="ARBA" id="ARBA00008239"/>
    </source>
</evidence>
<dbReference type="SUPFAM" id="SSF54211">
    <property type="entry name" value="Ribosomal protein S5 domain 2-like"/>
    <property type="match status" value="1"/>
</dbReference>
<evidence type="ECO:0000256" key="6">
    <source>
        <dbReference type="ARBA" id="ARBA00023016"/>
    </source>
</evidence>
<evidence type="ECO:0000313" key="13">
    <source>
        <dbReference type="Proteomes" id="UP000823964"/>
    </source>
</evidence>
<dbReference type="CDD" id="cd16927">
    <property type="entry name" value="HATPase_Hsp90-like"/>
    <property type="match status" value="1"/>
</dbReference>
<keyword evidence="5 8" id="KW-0067">ATP-binding</keyword>
<dbReference type="NCBIfam" id="NF003555">
    <property type="entry name" value="PRK05218.1"/>
    <property type="match status" value="1"/>
</dbReference>
<dbReference type="InterPro" id="IPR020575">
    <property type="entry name" value="Hsp90_N"/>
</dbReference>
<dbReference type="InterPro" id="IPR037196">
    <property type="entry name" value="HSP90_C"/>
</dbReference>
<dbReference type="FunFam" id="3.30.230.80:FF:000004">
    <property type="entry name" value="Heat shock protein 75 kDa"/>
    <property type="match status" value="1"/>
</dbReference>
<evidence type="ECO:0000256" key="3">
    <source>
        <dbReference type="ARBA" id="ARBA00022490"/>
    </source>
</evidence>
<dbReference type="HAMAP" id="MF_00505">
    <property type="entry name" value="HSP90"/>
    <property type="match status" value="1"/>
</dbReference>
<feature type="binding site" evidence="9">
    <location>
        <position position="37"/>
    </location>
    <ligand>
        <name>ATP</name>
        <dbReference type="ChEBI" id="CHEBI:30616"/>
    </ligand>
</feature>
<dbReference type="PIRSF" id="PIRSF002583">
    <property type="entry name" value="Hsp90"/>
    <property type="match status" value="1"/>
</dbReference>
<feature type="binding site" evidence="9">
    <location>
        <begin position="121"/>
        <end position="126"/>
    </location>
    <ligand>
        <name>ATP</name>
        <dbReference type="ChEBI" id="CHEBI:30616"/>
    </ligand>
</feature>
<evidence type="ECO:0000256" key="10">
    <source>
        <dbReference type="SAM" id="MobiDB-lite"/>
    </source>
</evidence>
<comment type="caution">
    <text evidence="8">Lacks conserved residue(s) required for the propagation of feature annotation.</text>
</comment>
<evidence type="ECO:0000256" key="1">
    <source>
        <dbReference type="ARBA" id="ARBA00004496"/>
    </source>
</evidence>
<evidence type="ECO:0000313" key="12">
    <source>
        <dbReference type="EMBL" id="HIX19865.1"/>
    </source>
</evidence>
<dbReference type="InterPro" id="IPR020568">
    <property type="entry name" value="Ribosomal_Su5_D2-typ_SF"/>
</dbReference>
<dbReference type="InterPro" id="IPR036890">
    <property type="entry name" value="HATPase_C_sf"/>
</dbReference>
<dbReference type="Proteomes" id="UP000823964">
    <property type="component" value="Unassembled WGS sequence"/>
</dbReference>
<dbReference type="PANTHER" id="PTHR11528">
    <property type="entry name" value="HEAT SHOCK PROTEIN 90 FAMILY MEMBER"/>
    <property type="match status" value="1"/>
</dbReference>
<dbReference type="EMBL" id="DXFQ01000078">
    <property type="protein sequence ID" value="HIX19865.1"/>
    <property type="molecule type" value="Genomic_DNA"/>
</dbReference>
<dbReference type="SUPFAM" id="SSF110942">
    <property type="entry name" value="HSP90 C-terminal domain"/>
    <property type="match status" value="1"/>
</dbReference>
<feature type="domain" description="Histidine kinase/HSP90-like ATPase" evidence="11">
    <location>
        <begin position="26"/>
        <end position="183"/>
    </location>
</feature>
<dbReference type="Gene3D" id="3.40.50.11260">
    <property type="match status" value="1"/>
</dbReference>
<name>A0A9D2AGZ6_9BACT</name>
<dbReference type="GO" id="GO:0005737">
    <property type="term" value="C:cytoplasm"/>
    <property type="evidence" value="ECO:0007669"/>
    <property type="project" value="UniProtKB-SubCell"/>
</dbReference>
<feature type="binding site" evidence="9">
    <location>
        <position position="79"/>
    </location>
    <ligand>
        <name>ATP</name>
        <dbReference type="ChEBI" id="CHEBI:30616"/>
    </ligand>
</feature>
<keyword evidence="4 8" id="KW-0547">Nucleotide-binding</keyword>
<evidence type="ECO:0000256" key="9">
    <source>
        <dbReference type="PIRSR" id="PIRSR002583-1"/>
    </source>
</evidence>
<accession>A0A9D2AGZ6</accession>
<dbReference type="Gene3D" id="1.20.120.790">
    <property type="entry name" value="Heat shock protein 90, C-terminal domain"/>
    <property type="match status" value="1"/>
</dbReference>
<dbReference type="SUPFAM" id="SSF55874">
    <property type="entry name" value="ATPase domain of HSP90 chaperone/DNA topoisomerase II/histidine kinase"/>
    <property type="match status" value="1"/>
</dbReference>
<dbReference type="PRINTS" id="PR00775">
    <property type="entry name" value="HEATSHOCK90"/>
</dbReference>
<keyword evidence="7 8" id="KW-0143">Chaperone</keyword>
<evidence type="ECO:0000259" key="11">
    <source>
        <dbReference type="SMART" id="SM00387"/>
    </source>
</evidence>